<dbReference type="InterPro" id="IPR002192">
    <property type="entry name" value="PPDK_AMP/ATP-bd"/>
</dbReference>
<dbReference type="SUPFAM" id="SSF56059">
    <property type="entry name" value="Glutathione synthetase ATP-binding domain-like"/>
    <property type="match status" value="1"/>
</dbReference>
<evidence type="ECO:0000256" key="3">
    <source>
        <dbReference type="ARBA" id="ARBA00004742"/>
    </source>
</evidence>
<dbReference type="GO" id="GO:0008986">
    <property type="term" value="F:pyruvate, water dikinase activity"/>
    <property type="evidence" value="ECO:0007669"/>
    <property type="project" value="UniProtKB-EC"/>
</dbReference>
<gene>
    <name evidence="15" type="ORF">S03H2_28258</name>
</gene>
<dbReference type="UniPathway" id="UPA00138"/>
<evidence type="ECO:0000256" key="1">
    <source>
        <dbReference type="ARBA" id="ARBA00001946"/>
    </source>
</evidence>
<dbReference type="EMBL" id="BARU01017024">
    <property type="protein sequence ID" value="GAH55404.1"/>
    <property type="molecule type" value="Genomic_DNA"/>
</dbReference>
<dbReference type="GO" id="GO:0046872">
    <property type="term" value="F:metal ion binding"/>
    <property type="evidence" value="ECO:0007669"/>
    <property type="project" value="UniProtKB-KW"/>
</dbReference>
<evidence type="ECO:0000256" key="4">
    <source>
        <dbReference type="ARBA" id="ARBA00007837"/>
    </source>
</evidence>
<reference evidence="15" key="1">
    <citation type="journal article" date="2014" name="Front. Microbiol.">
        <title>High frequency of phylogenetically diverse reductive dehalogenase-homologous genes in deep subseafloor sedimentary metagenomes.</title>
        <authorList>
            <person name="Kawai M."/>
            <person name="Futagami T."/>
            <person name="Toyoda A."/>
            <person name="Takaki Y."/>
            <person name="Nishi S."/>
            <person name="Hori S."/>
            <person name="Arai W."/>
            <person name="Tsubouchi T."/>
            <person name="Morono Y."/>
            <person name="Uchiyama I."/>
            <person name="Ito T."/>
            <person name="Fujiyama A."/>
            <person name="Inagaki F."/>
            <person name="Takami H."/>
        </authorList>
    </citation>
    <scope>NUCLEOTIDE SEQUENCE</scope>
    <source>
        <strain evidence="15">Expedition CK06-06</strain>
    </source>
</reference>
<evidence type="ECO:0000256" key="8">
    <source>
        <dbReference type="ARBA" id="ARBA00022741"/>
    </source>
</evidence>
<keyword evidence="7" id="KW-0479">Metal-binding</keyword>
<keyword evidence="10" id="KW-0067">ATP-binding</keyword>
<dbReference type="InterPro" id="IPR006319">
    <property type="entry name" value="PEP_synth"/>
</dbReference>
<feature type="non-terminal residue" evidence="15">
    <location>
        <position position="301"/>
    </location>
</feature>
<comment type="pathway">
    <text evidence="3">Carbohydrate biosynthesis; gluconeogenesis.</text>
</comment>
<evidence type="ECO:0000256" key="5">
    <source>
        <dbReference type="ARBA" id="ARBA00011996"/>
    </source>
</evidence>
<comment type="cofactor">
    <cofactor evidence="1">
        <name>Mg(2+)</name>
        <dbReference type="ChEBI" id="CHEBI:18420"/>
    </cofactor>
</comment>
<dbReference type="Gene3D" id="3.30.1490.20">
    <property type="entry name" value="ATP-grasp fold, A domain"/>
    <property type="match status" value="1"/>
</dbReference>
<feature type="non-terminal residue" evidence="15">
    <location>
        <position position="1"/>
    </location>
</feature>
<dbReference type="PANTHER" id="PTHR43030:SF1">
    <property type="entry name" value="PHOSPHOENOLPYRUVATE SYNTHASE"/>
    <property type="match status" value="1"/>
</dbReference>
<dbReference type="AlphaFoldDB" id="X1HNG9"/>
<name>X1HNG9_9ZZZZ</name>
<evidence type="ECO:0000256" key="7">
    <source>
        <dbReference type="ARBA" id="ARBA00022723"/>
    </source>
</evidence>
<sequence>QNVSVIALNIKNLKEIQSKKIRDYIEKAEFPKEMEEEILEAYETLGAEDFGLKNKPAYDILKKSPKAIFVAVRSSATTEDLAEASFAGQQDTYLNVKGEPELITSIKKCFASLFTSRATYYRNKKGFKHEQSSLAVIIQKMVDANKSGVVFSKDPSLGKDDVIIEAVWGLGEGIVSGQISPDRYTVSEDSGELKLKKKEIAKKKIAITRDSSGKKEVVKLKDEISERQVLKEHEIKKLAEIALKLEKHYQKPQDIEFAIERENLYIVQTRPITTLEKKHEGGGKELKGELILKGLAASPGI</sequence>
<dbReference type="Pfam" id="PF01326">
    <property type="entry name" value="PPDK_N"/>
    <property type="match status" value="1"/>
</dbReference>
<keyword evidence="6" id="KW-0808">Transferase</keyword>
<organism evidence="15">
    <name type="scientific">marine sediment metagenome</name>
    <dbReference type="NCBI Taxonomy" id="412755"/>
    <lineage>
        <taxon>unclassified sequences</taxon>
        <taxon>metagenomes</taxon>
        <taxon>ecological metagenomes</taxon>
    </lineage>
</organism>
<comment type="similarity">
    <text evidence="4">Belongs to the PEP-utilizing enzyme family.</text>
</comment>
<comment type="function">
    <text evidence="2">Catalyzes the phosphorylation of pyruvate to phosphoenolpyruvate.</text>
</comment>
<dbReference type="EC" id="2.7.9.2" evidence="5"/>
<keyword evidence="8" id="KW-0547">Nucleotide-binding</keyword>
<dbReference type="Gene3D" id="3.30.470.20">
    <property type="entry name" value="ATP-grasp fold, B domain"/>
    <property type="match status" value="1"/>
</dbReference>
<evidence type="ECO:0000256" key="13">
    <source>
        <dbReference type="ARBA" id="ARBA00047700"/>
    </source>
</evidence>
<protein>
    <recommendedName>
        <fullName evidence="5">pyruvate, water dikinase</fullName>
        <ecNumber evidence="5">2.7.9.2</ecNumber>
    </recommendedName>
    <alternativeName>
        <fullName evidence="12">Pyruvate, water dikinase</fullName>
    </alternativeName>
</protein>
<accession>X1HNG9</accession>
<dbReference type="GO" id="GO:0005524">
    <property type="term" value="F:ATP binding"/>
    <property type="evidence" value="ECO:0007669"/>
    <property type="project" value="UniProtKB-KW"/>
</dbReference>
<evidence type="ECO:0000256" key="10">
    <source>
        <dbReference type="ARBA" id="ARBA00022840"/>
    </source>
</evidence>
<evidence type="ECO:0000256" key="12">
    <source>
        <dbReference type="ARBA" id="ARBA00033470"/>
    </source>
</evidence>
<evidence type="ECO:0000256" key="11">
    <source>
        <dbReference type="ARBA" id="ARBA00022842"/>
    </source>
</evidence>
<feature type="domain" description="Pyruvate phosphate dikinase AMP/ATP-binding" evidence="14">
    <location>
        <begin position="15"/>
        <end position="280"/>
    </location>
</feature>
<comment type="caution">
    <text evidence="15">The sequence shown here is derived from an EMBL/GenBank/DDBJ whole genome shotgun (WGS) entry which is preliminary data.</text>
</comment>
<keyword evidence="11" id="KW-0460">Magnesium</keyword>
<evidence type="ECO:0000256" key="6">
    <source>
        <dbReference type="ARBA" id="ARBA00022679"/>
    </source>
</evidence>
<evidence type="ECO:0000313" key="15">
    <source>
        <dbReference type="EMBL" id="GAH55404.1"/>
    </source>
</evidence>
<keyword evidence="9" id="KW-0418">Kinase</keyword>
<comment type="catalytic activity">
    <reaction evidence="13">
        <text>pyruvate + ATP + H2O = phosphoenolpyruvate + AMP + phosphate + 2 H(+)</text>
        <dbReference type="Rhea" id="RHEA:11364"/>
        <dbReference type="ChEBI" id="CHEBI:15361"/>
        <dbReference type="ChEBI" id="CHEBI:15377"/>
        <dbReference type="ChEBI" id="CHEBI:15378"/>
        <dbReference type="ChEBI" id="CHEBI:30616"/>
        <dbReference type="ChEBI" id="CHEBI:43474"/>
        <dbReference type="ChEBI" id="CHEBI:58702"/>
        <dbReference type="ChEBI" id="CHEBI:456215"/>
        <dbReference type="EC" id="2.7.9.2"/>
    </reaction>
</comment>
<dbReference type="InterPro" id="IPR013815">
    <property type="entry name" value="ATP_grasp_subdomain_1"/>
</dbReference>
<dbReference type="PANTHER" id="PTHR43030">
    <property type="entry name" value="PHOSPHOENOLPYRUVATE SYNTHASE"/>
    <property type="match status" value="1"/>
</dbReference>
<evidence type="ECO:0000256" key="2">
    <source>
        <dbReference type="ARBA" id="ARBA00002988"/>
    </source>
</evidence>
<dbReference type="GO" id="GO:0006094">
    <property type="term" value="P:gluconeogenesis"/>
    <property type="evidence" value="ECO:0007669"/>
    <property type="project" value="UniProtKB-UniPathway"/>
</dbReference>
<evidence type="ECO:0000259" key="14">
    <source>
        <dbReference type="Pfam" id="PF01326"/>
    </source>
</evidence>
<proteinExistence type="inferred from homology"/>
<evidence type="ECO:0000256" key="9">
    <source>
        <dbReference type="ARBA" id="ARBA00022777"/>
    </source>
</evidence>